<dbReference type="EMBL" id="MU001718">
    <property type="protein sequence ID" value="KAF2452257.1"/>
    <property type="molecule type" value="Genomic_DNA"/>
</dbReference>
<feature type="region of interest" description="Disordered" evidence="1">
    <location>
        <begin position="190"/>
        <end position="210"/>
    </location>
</feature>
<dbReference type="InterPro" id="IPR036852">
    <property type="entry name" value="Peptidase_S8/S53_dom_sf"/>
</dbReference>
<dbReference type="Proteomes" id="UP000799766">
    <property type="component" value="Unassembled WGS sequence"/>
</dbReference>
<dbReference type="InterPro" id="IPR000209">
    <property type="entry name" value="Peptidase_S8/S53_dom"/>
</dbReference>
<dbReference type="Gene3D" id="3.40.50.200">
    <property type="entry name" value="Peptidase S8/S53 domain"/>
    <property type="match status" value="1"/>
</dbReference>
<proteinExistence type="predicted"/>
<accession>A0A6A6NL68</accession>
<evidence type="ECO:0000259" key="2">
    <source>
        <dbReference type="Pfam" id="PF00082"/>
    </source>
</evidence>
<dbReference type="GO" id="GO:0006508">
    <property type="term" value="P:proteolysis"/>
    <property type="evidence" value="ECO:0007669"/>
    <property type="project" value="InterPro"/>
</dbReference>
<feature type="compositionally biased region" description="Polar residues" evidence="1">
    <location>
        <begin position="199"/>
        <end position="210"/>
    </location>
</feature>
<evidence type="ECO:0000313" key="4">
    <source>
        <dbReference type="Proteomes" id="UP000799766"/>
    </source>
</evidence>
<dbReference type="CDD" id="cd00306">
    <property type="entry name" value="Peptidases_S8_S53"/>
    <property type="match status" value="1"/>
</dbReference>
<dbReference type="SUPFAM" id="SSF52743">
    <property type="entry name" value="Subtilisin-like"/>
    <property type="match status" value="1"/>
</dbReference>
<dbReference type="AlphaFoldDB" id="A0A6A6NL68"/>
<dbReference type="OrthoDB" id="3797656at2759"/>
<sequence length="210" mass="23163">MQLSQAILWAVKEQDADVVSLSLGWEQEQCVDKNRVISNAISQALSHRNQNLLIFAAASNLGGSKRELFPAKHQAVFSIRGTSTKGKHEEFNPCLPERVGKVFGTLGLKVPASNRGKLTPQYINKTGTSVATAVAAGIAAIVIGFINIHDEKGLWDNIRIFEGFQNLLYKLSTEPEVRKRFITLDNHSREEDRGDFETALSSASNLKQSK</sequence>
<gene>
    <name evidence="3" type="ORF">BDY21DRAFT_176266</name>
</gene>
<reference evidence="3" key="1">
    <citation type="journal article" date="2020" name="Stud. Mycol.">
        <title>101 Dothideomycetes genomes: a test case for predicting lifestyles and emergence of pathogens.</title>
        <authorList>
            <person name="Haridas S."/>
            <person name="Albert R."/>
            <person name="Binder M."/>
            <person name="Bloem J."/>
            <person name="Labutti K."/>
            <person name="Salamov A."/>
            <person name="Andreopoulos B."/>
            <person name="Baker S."/>
            <person name="Barry K."/>
            <person name="Bills G."/>
            <person name="Bluhm B."/>
            <person name="Cannon C."/>
            <person name="Castanera R."/>
            <person name="Culley D."/>
            <person name="Daum C."/>
            <person name="Ezra D."/>
            <person name="Gonzalez J."/>
            <person name="Henrissat B."/>
            <person name="Kuo A."/>
            <person name="Liang C."/>
            <person name="Lipzen A."/>
            <person name="Lutzoni F."/>
            <person name="Magnuson J."/>
            <person name="Mondo S."/>
            <person name="Nolan M."/>
            <person name="Ohm R."/>
            <person name="Pangilinan J."/>
            <person name="Park H.-J."/>
            <person name="Ramirez L."/>
            <person name="Alfaro M."/>
            <person name="Sun H."/>
            <person name="Tritt A."/>
            <person name="Yoshinaga Y."/>
            <person name="Zwiers L.-H."/>
            <person name="Turgeon B."/>
            <person name="Goodwin S."/>
            <person name="Spatafora J."/>
            <person name="Crous P."/>
            <person name="Grigoriev I."/>
        </authorList>
    </citation>
    <scope>NUCLEOTIDE SEQUENCE</scope>
    <source>
        <strain evidence="3">ATCC 16933</strain>
    </source>
</reference>
<evidence type="ECO:0000256" key="1">
    <source>
        <dbReference type="SAM" id="MobiDB-lite"/>
    </source>
</evidence>
<dbReference type="Pfam" id="PF00082">
    <property type="entry name" value="Peptidase_S8"/>
    <property type="match status" value="1"/>
</dbReference>
<dbReference type="GO" id="GO:0004252">
    <property type="term" value="F:serine-type endopeptidase activity"/>
    <property type="evidence" value="ECO:0007669"/>
    <property type="project" value="InterPro"/>
</dbReference>
<evidence type="ECO:0000313" key="3">
    <source>
        <dbReference type="EMBL" id="KAF2452257.1"/>
    </source>
</evidence>
<name>A0A6A6NL68_9PEZI</name>
<protein>
    <recommendedName>
        <fullName evidence="2">Peptidase S8/S53 domain-containing protein</fullName>
    </recommendedName>
</protein>
<organism evidence="3 4">
    <name type="scientific">Lineolata rhizophorae</name>
    <dbReference type="NCBI Taxonomy" id="578093"/>
    <lineage>
        <taxon>Eukaryota</taxon>
        <taxon>Fungi</taxon>
        <taxon>Dikarya</taxon>
        <taxon>Ascomycota</taxon>
        <taxon>Pezizomycotina</taxon>
        <taxon>Dothideomycetes</taxon>
        <taxon>Dothideomycetes incertae sedis</taxon>
        <taxon>Lineolatales</taxon>
        <taxon>Lineolataceae</taxon>
        <taxon>Lineolata</taxon>
    </lineage>
</organism>
<feature type="domain" description="Peptidase S8/S53" evidence="2">
    <location>
        <begin position="3"/>
        <end position="144"/>
    </location>
</feature>
<keyword evidence="4" id="KW-1185">Reference proteome</keyword>